<dbReference type="GO" id="GO:0004930">
    <property type="term" value="F:G protein-coupled receptor activity"/>
    <property type="evidence" value="ECO:0007669"/>
    <property type="project" value="UniProtKB-KW"/>
</dbReference>
<keyword evidence="5 8" id="KW-0472">Membrane</keyword>
<evidence type="ECO:0000256" key="3">
    <source>
        <dbReference type="ARBA" id="ARBA00022989"/>
    </source>
</evidence>
<dbReference type="Gene3D" id="1.20.1070.10">
    <property type="entry name" value="Rhodopsin 7-helix transmembrane proteins"/>
    <property type="match status" value="1"/>
</dbReference>
<reference evidence="10 11" key="1">
    <citation type="journal article" date="2021" name="Elife">
        <title>Chloroplast acquisition without the gene transfer in kleptoplastic sea slugs, Plakobranchus ocellatus.</title>
        <authorList>
            <person name="Maeda T."/>
            <person name="Takahashi S."/>
            <person name="Yoshida T."/>
            <person name="Shimamura S."/>
            <person name="Takaki Y."/>
            <person name="Nagai Y."/>
            <person name="Toyoda A."/>
            <person name="Suzuki Y."/>
            <person name="Arimoto A."/>
            <person name="Ishii H."/>
            <person name="Satoh N."/>
            <person name="Nishiyama T."/>
            <person name="Hasebe M."/>
            <person name="Maruyama T."/>
            <person name="Minagawa J."/>
            <person name="Obokata J."/>
            <person name="Shigenobu S."/>
        </authorList>
    </citation>
    <scope>NUCLEOTIDE SEQUENCE [LARGE SCALE GENOMIC DNA]</scope>
</reference>
<feature type="transmembrane region" description="Helical" evidence="8">
    <location>
        <begin position="38"/>
        <end position="60"/>
    </location>
</feature>
<sequence length="285" mass="32100">MVTKNVNMYPNSTQVPVPTVVKLYQAEYYLTIRVLAHIWPGIIFFGLVANTLNIVVFLKAGAKDNVAILLLSLAISDMAFLTLITPTMCGFVIEAFVRPYPWPFDFMILVFLLYYPAYTAYDLSAFISISLGLMRCACVAMPLKFKSVFTKSRTLKWLLFLVFLAVLLRLPVLTIHRISTKKDPVTNVSISYLAAANYASMIRIKDILNRGLIMYFAFTIMVTCVVVLSYKLYEASKVRRFSTTCTRNAQNSEASSHKSSSQRLSSKDLQVVQSVTLVCIIFILS</sequence>
<keyword evidence="6 10" id="KW-0675">Receptor</keyword>
<comment type="caution">
    <text evidence="10">The sequence shown here is derived from an EMBL/GenBank/DDBJ whole genome shotgun (WGS) entry which is preliminary data.</text>
</comment>
<evidence type="ECO:0000313" key="11">
    <source>
        <dbReference type="Proteomes" id="UP000762676"/>
    </source>
</evidence>
<evidence type="ECO:0000256" key="6">
    <source>
        <dbReference type="ARBA" id="ARBA00023170"/>
    </source>
</evidence>
<dbReference type="PROSITE" id="PS50262">
    <property type="entry name" value="G_PROTEIN_RECEP_F1_2"/>
    <property type="match status" value="1"/>
</dbReference>
<evidence type="ECO:0000256" key="2">
    <source>
        <dbReference type="ARBA" id="ARBA00022692"/>
    </source>
</evidence>
<keyword evidence="2 8" id="KW-0812">Transmembrane</keyword>
<dbReference type="PRINTS" id="PR00237">
    <property type="entry name" value="GPCRRHODOPSN"/>
</dbReference>
<evidence type="ECO:0000256" key="7">
    <source>
        <dbReference type="ARBA" id="ARBA00023224"/>
    </source>
</evidence>
<gene>
    <name evidence="10" type="ORF">ElyMa_004220100</name>
</gene>
<evidence type="ECO:0000256" key="1">
    <source>
        <dbReference type="ARBA" id="ARBA00004141"/>
    </source>
</evidence>
<name>A0AAV4GSI6_9GAST</name>
<feature type="transmembrane region" description="Helical" evidence="8">
    <location>
        <begin position="66"/>
        <end position="93"/>
    </location>
</feature>
<dbReference type="InterPro" id="IPR000276">
    <property type="entry name" value="GPCR_Rhodpsn"/>
</dbReference>
<feature type="domain" description="G-protein coupled receptors family 1 profile" evidence="9">
    <location>
        <begin position="49"/>
        <end position="285"/>
    </location>
</feature>
<dbReference type="AlphaFoldDB" id="A0AAV4GSI6"/>
<protein>
    <submittedName>
        <fullName evidence="10">Chemosensory receptor C</fullName>
    </submittedName>
</protein>
<evidence type="ECO:0000256" key="8">
    <source>
        <dbReference type="SAM" id="Phobius"/>
    </source>
</evidence>
<evidence type="ECO:0000313" key="10">
    <source>
        <dbReference type="EMBL" id="GFR87320.1"/>
    </source>
</evidence>
<dbReference type="GO" id="GO:0005886">
    <property type="term" value="C:plasma membrane"/>
    <property type="evidence" value="ECO:0007669"/>
    <property type="project" value="TreeGrafter"/>
</dbReference>
<evidence type="ECO:0000256" key="4">
    <source>
        <dbReference type="ARBA" id="ARBA00023040"/>
    </source>
</evidence>
<proteinExistence type="predicted"/>
<dbReference type="Proteomes" id="UP000762676">
    <property type="component" value="Unassembled WGS sequence"/>
</dbReference>
<dbReference type="PANTHER" id="PTHR24243:SF233">
    <property type="entry name" value="THYROTROPIN-RELEASING HORMONE RECEPTOR"/>
    <property type="match status" value="1"/>
</dbReference>
<comment type="subcellular location">
    <subcellularLocation>
        <location evidence="1">Membrane</location>
        <topology evidence="1">Multi-pass membrane protein</topology>
    </subcellularLocation>
</comment>
<dbReference type="PANTHER" id="PTHR24243">
    <property type="entry name" value="G-PROTEIN COUPLED RECEPTOR"/>
    <property type="match status" value="1"/>
</dbReference>
<feature type="transmembrane region" description="Helical" evidence="8">
    <location>
        <begin position="212"/>
        <end position="233"/>
    </location>
</feature>
<evidence type="ECO:0000259" key="9">
    <source>
        <dbReference type="PROSITE" id="PS50262"/>
    </source>
</evidence>
<dbReference type="SUPFAM" id="SSF81321">
    <property type="entry name" value="Family A G protein-coupled receptor-like"/>
    <property type="match status" value="1"/>
</dbReference>
<keyword evidence="11" id="KW-1185">Reference proteome</keyword>
<evidence type="ECO:0000256" key="5">
    <source>
        <dbReference type="ARBA" id="ARBA00023136"/>
    </source>
</evidence>
<organism evidence="10 11">
    <name type="scientific">Elysia marginata</name>
    <dbReference type="NCBI Taxonomy" id="1093978"/>
    <lineage>
        <taxon>Eukaryota</taxon>
        <taxon>Metazoa</taxon>
        <taxon>Spiralia</taxon>
        <taxon>Lophotrochozoa</taxon>
        <taxon>Mollusca</taxon>
        <taxon>Gastropoda</taxon>
        <taxon>Heterobranchia</taxon>
        <taxon>Euthyneura</taxon>
        <taxon>Panpulmonata</taxon>
        <taxon>Sacoglossa</taxon>
        <taxon>Placobranchoidea</taxon>
        <taxon>Plakobranchidae</taxon>
        <taxon>Elysia</taxon>
    </lineage>
</organism>
<keyword evidence="7" id="KW-0807">Transducer</keyword>
<accession>A0AAV4GSI6</accession>
<keyword evidence="3 8" id="KW-1133">Transmembrane helix</keyword>
<keyword evidence="4" id="KW-0297">G-protein coupled receptor</keyword>
<feature type="transmembrane region" description="Helical" evidence="8">
    <location>
        <begin position="157"/>
        <end position="178"/>
    </location>
</feature>
<dbReference type="InterPro" id="IPR017452">
    <property type="entry name" value="GPCR_Rhodpsn_7TM"/>
</dbReference>
<dbReference type="EMBL" id="BMAT01008536">
    <property type="protein sequence ID" value="GFR87320.1"/>
    <property type="molecule type" value="Genomic_DNA"/>
</dbReference>